<dbReference type="InterPro" id="IPR002716">
    <property type="entry name" value="PIN_dom"/>
</dbReference>
<accession>A0A7W8U6G4</accession>
<keyword evidence="3" id="KW-0540">Nuclease</keyword>
<evidence type="ECO:0000259" key="8">
    <source>
        <dbReference type="Pfam" id="PF01850"/>
    </source>
</evidence>
<keyword evidence="5" id="KW-0378">Hydrolase</keyword>
<dbReference type="SUPFAM" id="SSF88723">
    <property type="entry name" value="PIN domain-like"/>
    <property type="match status" value="1"/>
</dbReference>
<dbReference type="InterPro" id="IPR050556">
    <property type="entry name" value="Type_II_TA_system_RNase"/>
</dbReference>
<dbReference type="Proteomes" id="UP000585507">
    <property type="component" value="Unassembled WGS sequence"/>
</dbReference>
<reference evidence="9 10" key="1">
    <citation type="submission" date="2020-08" db="EMBL/GenBank/DDBJ databases">
        <title>Genomic Encyclopedia of Type Strains, Phase IV (KMG-V): Genome sequencing to study the core and pangenomes of soil and plant-associated prokaryotes.</title>
        <authorList>
            <person name="Whitman W."/>
        </authorList>
    </citation>
    <scope>NUCLEOTIDE SEQUENCE [LARGE SCALE GENOMIC DNA]</scope>
    <source>
        <strain evidence="9 10">SEMIA 4084</strain>
    </source>
</reference>
<dbReference type="AlphaFoldDB" id="A0A7W8U6G4"/>
<evidence type="ECO:0000313" key="10">
    <source>
        <dbReference type="Proteomes" id="UP000585507"/>
    </source>
</evidence>
<evidence type="ECO:0000313" key="9">
    <source>
        <dbReference type="EMBL" id="MBB5533633.1"/>
    </source>
</evidence>
<evidence type="ECO:0000256" key="6">
    <source>
        <dbReference type="ARBA" id="ARBA00022842"/>
    </source>
</evidence>
<proteinExistence type="inferred from homology"/>
<evidence type="ECO:0000256" key="5">
    <source>
        <dbReference type="ARBA" id="ARBA00022801"/>
    </source>
</evidence>
<dbReference type="GO" id="GO:0004518">
    <property type="term" value="F:nuclease activity"/>
    <property type="evidence" value="ECO:0007669"/>
    <property type="project" value="UniProtKB-KW"/>
</dbReference>
<evidence type="ECO:0000256" key="3">
    <source>
        <dbReference type="ARBA" id="ARBA00022722"/>
    </source>
</evidence>
<organism evidence="9 10">
    <name type="scientific">Rhizobium giardinii</name>
    <dbReference type="NCBI Taxonomy" id="56731"/>
    <lineage>
        <taxon>Bacteria</taxon>
        <taxon>Pseudomonadati</taxon>
        <taxon>Pseudomonadota</taxon>
        <taxon>Alphaproteobacteria</taxon>
        <taxon>Hyphomicrobiales</taxon>
        <taxon>Rhizobiaceae</taxon>
        <taxon>Rhizobium/Agrobacterium group</taxon>
        <taxon>Rhizobium</taxon>
    </lineage>
</organism>
<evidence type="ECO:0000256" key="2">
    <source>
        <dbReference type="ARBA" id="ARBA00022649"/>
    </source>
</evidence>
<dbReference type="GO" id="GO:0046872">
    <property type="term" value="F:metal ion binding"/>
    <property type="evidence" value="ECO:0007669"/>
    <property type="project" value="UniProtKB-KW"/>
</dbReference>
<dbReference type="PANTHER" id="PTHR33653">
    <property type="entry name" value="RIBONUCLEASE VAPC2"/>
    <property type="match status" value="1"/>
</dbReference>
<protein>
    <recommendedName>
        <fullName evidence="8">PIN domain-containing protein</fullName>
    </recommendedName>
</protein>
<dbReference type="CDD" id="cd18731">
    <property type="entry name" value="PIN_NgFitB-like"/>
    <property type="match status" value="1"/>
</dbReference>
<comment type="similarity">
    <text evidence="7">Belongs to the PINc/VapC protein family.</text>
</comment>
<name>A0A7W8U6G4_9HYPH</name>
<keyword evidence="2" id="KW-1277">Toxin-antitoxin system</keyword>
<dbReference type="InterPro" id="IPR029060">
    <property type="entry name" value="PIN-like_dom_sf"/>
</dbReference>
<evidence type="ECO:0000256" key="7">
    <source>
        <dbReference type="ARBA" id="ARBA00038093"/>
    </source>
</evidence>
<dbReference type="PANTHER" id="PTHR33653:SF1">
    <property type="entry name" value="RIBONUCLEASE VAPC2"/>
    <property type="match status" value="1"/>
</dbReference>
<comment type="caution">
    <text evidence="9">The sequence shown here is derived from an EMBL/GenBank/DDBJ whole genome shotgun (WGS) entry which is preliminary data.</text>
</comment>
<keyword evidence="4" id="KW-0479">Metal-binding</keyword>
<dbReference type="GO" id="GO:0016787">
    <property type="term" value="F:hydrolase activity"/>
    <property type="evidence" value="ECO:0007669"/>
    <property type="project" value="UniProtKB-KW"/>
</dbReference>
<evidence type="ECO:0000256" key="4">
    <source>
        <dbReference type="ARBA" id="ARBA00022723"/>
    </source>
</evidence>
<feature type="domain" description="PIN" evidence="8">
    <location>
        <begin position="2"/>
        <end position="126"/>
    </location>
</feature>
<sequence length="140" mass="15894">MIVLDTNIISELIKSSPDRNAVLWFRREARSNLYLNSVVVMEQSFGAERFYLRTGSDRYIRSLENLLATQFRGRVLEFVEGAPVLSGRIRAKRESVGRPISVQDAMIAAICLFHDATLATRNTKDFEGLDLKLVNPFEEA</sequence>
<gene>
    <name evidence="9" type="ORF">GGD55_000294</name>
</gene>
<keyword evidence="10" id="KW-1185">Reference proteome</keyword>
<dbReference type="EMBL" id="JACHBK010000001">
    <property type="protein sequence ID" value="MBB5533633.1"/>
    <property type="molecule type" value="Genomic_DNA"/>
</dbReference>
<keyword evidence="6" id="KW-0460">Magnesium</keyword>
<dbReference type="Pfam" id="PF01850">
    <property type="entry name" value="PIN"/>
    <property type="match status" value="1"/>
</dbReference>
<dbReference type="Gene3D" id="3.40.50.1010">
    <property type="entry name" value="5'-nuclease"/>
    <property type="match status" value="1"/>
</dbReference>
<dbReference type="RefSeq" id="WP_018323937.1">
    <property type="nucleotide sequence ID" value="NZ_JACHBK010000001.1"/>
</dbReference>
<comment type="cofactor">
    <cofactor evidence="1">
        <name>Mg(2+)</name>
        <dbReference type="ChEBI" id="CHEBI:18420"/>
    </cofactor>
</comment>
<evidence type="ECO:0000256" key="1">
    <source>
        <dbReference type="ARBA" id="ARBA00001946"/>
    </source>
</evidence>